<dbReference type="InParanoid" id="A0A074ZC89"/>
<reference evidence="4 5" key="1">
    <citation type="journal article" date="2014" name="BMC Genomics">
        <title>Genome sequencing of four Aureobasidium pullulans varieties: biotechnological potential, stress tolerance, and description of new species.</title>
        <authorList>
            <person name="Gostin Ar C."/>
            <person name="Ohm R.A."/>
            <person name="Kogej T."/>
            <person name="Sonjak S."/>
            <person name="Turk M."/>
            <person name="Zajc J."/>
            <person name="Zalar P."/>
            <person name="Grube M."/>
            <person name="Sun H."/>
            <person name="Han J."/>
            <person name="Sharma A."/>
            <person name="Chiniquy J."/>
            <person name="Ngan C.Y."/>
            <person name="Lipzen A."/>
            <person name="Barry K."/>
            <person name="Grigoriev I.V."/>
            <person name="Gunde-Cimerman N."/>
        </authorList>
    </citation>
    <scope>NUCLEOTIDE SEQUENCE [LARGE SCALE GENOMIC DNA]</scope>
    <source>
        <strain evidence="4 5">EXF-2481</strain>
    </source>
</reference>
<dbReference type="Pfam" id="PF11951">
    <property type="entry name" value="Fungal_trans_2"/>
    <property type="match status" value="1"/>
</dbReference>
<dbReference type="GO" id="GO:0005634">
    <property type="term" value="C:nucleus"/>
    <property type="evidence" value="ECO:0007669"/>
    <property type="project" value="UniProtKB-SubCell"/>
</dbReference>
<evidence type="ECO:0000256" key="1">
    <source>
        <dbReference type="ARBA" id="ARBA00004123"/>
    </source>
</evidence>
<dbReference type="AlphaFoldDB" id="A0A074ZC89"/>
<dbReference type="SUPFAM" id="SSF57701">
    <property type="entry name" value="Zn2/Cys6 DNA-binding domain"/>
    <property type="match status" value="1"/>
</dbReference>
<dbReference type="PANTHER" id="PTHR37534">
    <property type="entry name" value="TRANSCRIPTIONAL ACTIVATOR PROTEIN UGA3"/>
    <property type="match status" value="1"/>
</dbReference>
<dbReference type="PANTHER" id="PTHR37534:SF51">
    <property type="entry name" value="ACRIFLAVINE SENSITIVITY CONTROL PROTEIN ACR-2"/>
    <property type="match status" value="1"/>
</dbReference>
<dbReference type="InterPro" id="IPR036864">
    <property type="entry name" value="Zn2-C6_fun-type_DNA-bd_sf"/>
</dbReference>
<proteinExistence type="predicted"/>
<keyword evidence="5" id="KW-1185">Reference proteome</keyword>
<dbReference type="InterPro" id="IPR001138">
    <property type="entry name" value="Zn2Cys6_DnaBD"/>
</dbReference>
<dbReference type="GO" id="GO:0008270">
    <property type="term" value="F:zinc ion binding"/>
    <property type="evidence" value="ECO:0007669"/>
    <property type="project" value="InterPro"/>
</dbReference>
<dbReference type="STRING" id="1043005.A0A074ZC89"/>
<evidence type="ECO:0000313" key="4">
    <source>
        <dbReference type="EMBL" id="KEQ96336.1"/>
    </source>
</evidence>
<protein>
    <recommendedName>
        <fullName evidence="3">Zn(2)-C6 fungal-type domain-containing protein</fullName>
    </recommendedName>
</protein>
<dbReference type="InterPro" id="IPR021858">
    <property type="entry name" value="Fun_TF"/>
</dbReference>
<feature type="domain" description="Zn(2)-C6 fungal-type" evidence="3">
    <location>
        <begin position="20"/>
        <end position="48"/>
    </location>
</feature>
<evidence type="ECO:0000259" key="3">
    <source>
        <dbReference type="PROSITE" id="PS50048"/>
    </source>
</evidence>
<dbReference type="RefSeq" id="XP_013344932.1">
    <property type="nucleotide sequence ID" value="XM_013489478.1"/>
</dbReference>
<dbReference type="GO" id="GO:0000981">
    <property type="term" value="F:DNA-binding transcription factor activity, RNA polymerase II-specific"/>
    <property type="evidence" value="ECO:0007669"/>
    <property type="project" value="InterPro"/>
</dbReference>
<accession>A0A074ZC89</accession>
<dbReference type="GO" id="GO:0000976">
    <property type="term" value="F:transcription cis-regulatory region binding"/>
    <property type="evidence" value="ECO:0007669"/>
    <property type="project" value="TreeGrafter"/>
</dbReference>
<dbReference type="GeneID" id="25366147"/>
<dbReference type="GO" id="GO:0045944">
    <property type="term" value="P:positive regulation of transcription by RNA polymerase II"/>
    <property type="evidence" value="ECO:0007669"/>
    <property type="project" value="TreeGrafter"/>
</dbReference>
<dbReference type="Pfam" id="PF00172">
    <property type="entry name" value="Zn_clus"/>
    <property type="match status" value="1"/>
</dbReference>
<dbReference type="CDD" id="cd00067">
    <property type="entry name" value="GAL4"/>
    <property type="match status" value="1"/>
</dbReference>
<dbReference type="OMA" id="QMFWGYL"/>
<dbReference type="PROSITE" id="PS00463">
    <property type="entry name" value="ZN2_CY6_FUNGAL_1"/>
    <property type="match status" value="1"/>
</dbReference>
<evidence type="ECO:0000256" key="2">
    <source>
        <dbReference type="ARBA" id="ARBA00023242"/>
    </source>
</evidence>
<comment type="subcellular location">
    <subcellularLocation>
        <location evidence="1">Nucleus</location>
    </subcellularLocation>
</comment>
<dbReference type="EMBL" id="KL584756">
    <property type="protein sequence ID" value="KEQ96336.1"/>
    <property type="molecule type" value="Genomic_DNA"/>
</dbReference>
<dbReference type="OrthoDB" id="5380854at2759"/>
<organism evidence="4 5">
    <name type="scientific">Aureobasidium subglaciale (strain EXF-2481)</name>
    <name type="common">Aureobasidium pullulans var. subglaciale</name>
    <dbReference type="NCBI Taxonomy" id="1043005"/>
    <lineage>
        <taxon>Eukaryota</taxon>
        <taxon>Fungi</taxon>
        <taxon>Dikarya</taxon>
        <taxon>Ascomycota</taxon>
        <taxon>Pezizomycotina</taxon>
        <taxon>Dothideomycetes</taxon>
        <taxon>Dothideomycetidae</taxon>
        <taxon>Dothideales</taxon>
        <taxon>Saccotheciaceae</taxon>
        <taxon>Aureobasidium</taxon>
    </lineage>
</organism>
<dbReference type="HOGENOM" id="CLU_020030_3_1_1"/>
<dbReference type="PROSITE" id="PS50048">
    <property type="entry name" value="ZN2_CY6_FUNGAL_2"/>
    <property type="match status" value="1"/>
</dbReference>
<sequence>MKHSTVVSTAQDAPAISQHSCHNCRRQRLRCDRTTPECSKCIKRGQECLGYQRLFRWQEDFACRRKLSAARSRNEPEDDGCANASALAIALPPSSLTDPLVQDLDRKSKLYISYFAGNVCRNLVLYDSPKQNPFRNLIPLIHQFPVLGQIIIATSALHMFNSSQTHSQERKPLIDRAGFNPYLDALTTKQRALKMLRHAVLEGTSGAADVVLAVMILFIEFELMDFGRSDWKHHIEGARTVIRGLCRARLSGTQTTSPIRSCLISNWMVFDILASTATSPNTESPLDAMPDSVTPHMENLLRDAEGTHCSSFPATLLQLLQSGTQLSNTRMSLQAKHNQLFMLVCAAKSFDPLIWATELQPRSPSADLQQRARVARAHKAAVTIYLSRLLLSTYPDTKPSCDFEAMVMEIVDNISDVRRHDDLFSATTWPAFVAGAESNVVDMRKRVAARFRELWKVEPWGLMRRALETMETIWAIKSVRIENGATCSPNDGIRDGDWILYLKETGVDWLIL</sequence>
<evidence type="ECO:0000313" key="5">
    <source>
        <dbReference type="Proteomes" id="UP000030641"/>
    </source>
</evidence>
<name>A0A074ZC89_AURSE</name>
<keyword evidence="2" id="KW-0539">Nucleus</keyword>
<gene>
    <name evidence="4" type="ORF">AUEXF2481DRAFT_38590</name>
</gene>
<dbReference type="SMART" id="SM00066">
    <property type="entry name" value="GAL4"/>
    <property type="match status" value="1"/>
</dbReference>
<dbReference type="Gene3D" id="4.10.240.10">
    <property type="entry name" value="Zn(2)-C6 fungal-type DNA-binding domain"/>
    <property type="match status" value="1"/>
</dbReference>
<dbReference type="Proteomes" id="UP000030641">
    <property type="component" value="Unassembled WGS sequence"/>
</dbReference>